<comment type="similarity">
    <text evidence="2">Belongs to the DsbD family.</text>
</comment>
<dbReference type="eggNOG" id="COG0785">
    <property type="taxonomic scope" value="Bacteria"/>
</dbReference>
<feature type="transmembrane region" description="Helical" evidence="7">
    <location>
        <begin position="91"/>
        <end position="111"/>
    </location>
</feature>
<feature type="transmembrane region" description="Helical" evidence="7">
    <location>
        <begin position="6"/>
        <end position="32"/>
    </location>
</feature>
<organism evidence="9 10">
    <name type="scientific">Magnetococcus marinus (strain ATCC BAA-1437 / JCM 17883 / MC-1)</name>
    <dbReference type="NCBI Taxonomy" id="156889"/>
    <lineage>
        <taxon>Bacteria</taxon>
        <taxon>Pseudomonadati</taxon>
        <taxon>Pseudomonadota</taxon>
        <taxon>Magnetococcia</taxon>
        <taxon>Magnetococcales</taxon>
        <taxon>Magnetococcaceae</taxon>
        <taxon>Magnetococcus</taxon>
    </lineage>
</organism>
<feature type="transmembrane region" description="Helical" evidence="7">
    <location>
        <begin position="170"/>
        <end position="198"/>
    </location>
</feature>
<evidence type="ECO:0000259" key="8">
    <source>
        <dbReference type="Pfam" id="PF02683"/>
    </source>
</evidence>
<feature type="transmembrane region" description="Helical" evidence="7">
    <location>
        <begin position="61"/>
        <end position="85"/>
    </location>
</feature>
<dbReference type="HOGENOM" id="CLU_053225_2_0_5"/>
<name>A0L479_MAGMM</name>
<dbReference type="InterPro" id="IPR051790">
    <property type="entry name" value="Cytochrome_c-biogenesis_DsbD"/>
</dbReference>
<keyword evidence="3 7" id="KW-0812">Transmembrane</keyword>
<dbReference type="Proteomes" id="UP000002586">
    <property type="component" value="Chromosome"/>
</dbReference>
<dbReference type="OrthoDB" id="9811352at2"/>
<comment type="subcellular location">
    <subcellularLocation>
        <location evidence="1">Membrane</location>
        <topology evidence="1">Multi-pass membrane protein</topology>
    </subcellularLocation>
</comment>
<evidence type="ECO:0000313" key="9">
    <source>
        <dbReference type="EMBL" id="ABK42772.1"/>
    </source>
</evidence>
<dbReference type="InterPro" id="IPR003834">
    <property type="entry name" value="Cyt_c_assmbl_TM_dom"/>
</dbReference>
<dbReference type="Pfam" id="PF02683">
    <property type="entry name" value="DsbD_TM"/>
    <property type="match status" value="1"/>
</dbReference>
<evidence type="ECO:0000256" key="1">
    <source>
        <dbReference type="ARBA" id="ARBA00004141"/>
    </source>
</evidence>
<dbReference type="GO" id="GO:0016020">
    <property type="term" value="C:membrane"/>
    <property type="evidence" value="ECO:0007669"/>
    <property type="project" value="UniProtKB-SubCell"/>
</dbReference>
<evidence type="ECO:0000256" key="6">
    <source>
        <dbReference type="ARBA" id="ARBA00023136"/>
    </source>
</evidence>
<keyword evidence="4" id="KW-0201">Cytochrome c-type biogenesis</keyword>
<accession>A0L479</accession>
<keyword evidence="6 7" id="KW-0472">Membrane</keyword>
<evidence type="ECO:0000256" key="7">
    <source>
        <dbReference type="SAM" id="Phobius"/>
    </source>
</evidence>
<feature type="domain" description="Cytochrome C biogenesis protein transmembrane" evidence="8">
    <location>
        <begin position="5"/>
        <end position="222"/>
    </location>
</feature>
<evidence type="ECO:0000256" key="3">
    <source>
        <dbReference type="ARBA" id="ARBA00022692"/>
    </source>
</evidence>
<protein>
    <submittedName>
        <fullName evidence="9">Cytochrome c biogenesis protein, transmembrane region</fullName>
    </submittedName>
</protein>
<sequence>MPDVTLLTAFGAGFLSFISPCVLPLVPAYLSYMSGISVDEMKAAGAQGNHKVAMHAALHSLAFVLGFSLVFVGLGATASALGQLMFDYMEYLSKIGGVLIVIFGLHFMGLFRISFLNFEARFNPDRKPPGMWGAFFIGLAFAFGWTPCVGPILAGILALSAGQDTVHEGIVLLVAYSAGLGLPFILAGLAINRFLVFFKKVRQHMHKVEIVAGGLLVIIGVLIFFGNMTVISSLLLQIFPGLGELG</sequence>
<keyword evidence="10" id="KW-1185">Reference proteome</keyword>
<dbReference type="AlphaFoldDB" id="A0L479"/>
<dbReference type="PANTHER" id="PTHR31272:SF4">
    <property type="entry name" value="CYTOCHROME C-TYPE BIOGENESIS PROTEIN HI_1454-RELATED"/>
    <property type="match status" value="1"/>
</dbReference>
<gene>
    <name evidence="9" type="ordered locus">Mmc1_0245</name>
</gene>
<feature type="transmembrane region" description="Helical" evidence="7">
    <location>
        <begin position="210"/>
        <end position="239"/>
    </location>
</feature>
<evidence type="ECO:0000256" key="4">
    <source>
        <dbReference type="ARBA" id="ARBA00022748"/>
    </source>
</evidence>
<dbReference type="RefSeq" id="WP_011711944.1">
    <property type="nucleotide sequence ID" value="NC_008576.1"/>
</dbReference>
<keyword evidence="5 7" id="KW-1133">Transmembrane helix</keyword>
<reference evidence="9 10" key="2">
    <citation type="journal article" date="2012" name="Int. J. Syst. Evol. Microbiol.">
        <title>Magnetococcus marinus gen. nov., sp. nov., a marine, magnetotactic bacterium that represents a novel lineage (Magnetococcaceae fam. nov.; Magnetococcales ord. nov.) at the base of the Alphaproteobacteria.</title>
        <authorList>
            <person name="Bazylinski D.A."/>
            <person name="Williams T.J."/>
            <person name="Lefevre C.T."/>
            <person name="Berg R.J."/>
            <person name="Zhang C.L."/>
            <person name="Bowser S.S."/>
            <person name="Dean A.J."/>
            <person name="Beveridge T.J."/>
        </authorList>
    </citation>
    <scope>NUCLEOTIDE SEQUENCE [LARGE SCALE GENOMIC DNA]</scope>
    <source>
        <strain evidence="10">ATCC BAA-1437 / JCM 17883 / MC-1</strain>
    </source>
</reference>
<dbReference type="GO" id="GO:0017004">
    <property type="term" value="P:cytochrome complex assembly"/>
    <property type="evidence" value="ECO:0007669"/>
    <property type="project" value="UniProtKB-KW"/>
</dbReference>
<dbReference type="KEGG" id="mgm:Mmc1_0245"/>
<dbReference type="EMBL" id="CP000471">
    <property type="protein sequence ID" value="ABK42772.1"/>
    <property type="molecule type" value="Genomic_DNA"/>
</dbReference>
<proteinExistence type="inferred from homology"/>
<dbReference type="STRING" id="156889.Mmc1_0245"/>
<evidence type="ECO:0000313" key="10">
    <source>
        <dbReference type="Proteomes" id="UP000002586"/>
    </source>
</evidence>
<dbReference type="PANTHER" id="PTHR31272">
    <property type="entry name" value="CYTOCHROME C-TYPE BIOGENESIS PROTEIN HI_1454-RELATED"/>
    <property type="match status" value="1"/>
</dbReference>
<evidence type="ECO:0000256" key="5">
    <source>
        <dbReference type="ARBA" id="ARBA00022989"/>
    </source>
</evidence>
<reference evidence="10" key="1">
    <citation type="journal article" date="2009" name="Appl. Environ. Microbiol.">
        <title>Complete genome sequence of the chemolithoautotrophic marine magnetotactic coccus strain MC-1.</title>
        <authorList>
            <person name="Schubbe S."/>
            <person name="Williams T.J."/>
            <person name="Xie G."/>
            <person name="Kiss H.E."/>
            <person name="Brettin T.S."/>
            <person name="Martinez D."/>
            <person name="Ross C.A."/>
            <person name="Schuler D."/>
            <person name="Cox B.L."/>
            <person name="Nealson K.H."/>
            <person name="Bazylinski D.A."/>
        </authorList>
    </citation>
    <scope>NUCLEOTIDE SEQUENCE [LARGE SCALE GENOMIC DNA]</scope>
    <source>
        <strain evidence="10">ATCC BAA-1437 / JCM 17883 / MC-1</strain>
    </source>
</reference>
<feature type="transmembrane region" description="Helical" evidence="7">
    <location>
        <begin position="132"/>
        <end position="158"/>
    </location>
</feature>
<evidence type="ECO:0000256" key="2">
    <source>
        <dbReference type="ARBA" id="ARBA00006143"/>
    </source>
</evidence>